<comment type="function">
    <text evidence="5">The coatomer is a cytosolic protein complex that binds to dilysine motifs and reversibly associates with Golgi non-clathrin-coated vesicles, which further mediate biosynthetic protein transport from the ER, via the Golgi up to the trans Golgi network. Coatomer complex is required for budding from Golgi membranes, and is essential for the retrograde Golgi-to-ER transport of dilysine-tagged proteins.</text>
</comment>
<dbReference type="GO" id="GO:0030126">
    <property type="term" value="C:COPI vesicle coat"/>
    <property type="evidence" value="ECO:0007669"/>
    <property type="project" value="TreeGrafter"/>
</dbReference>
<dbReference type="GO" id="GO:0000139">
    <property type="term" value="C:Golgi membrane"/>
    <property type="evidence" value="ECO:0007669"/>
    <property type="project" value="UniProtKB-SubCell"/>
</dbReference>
<evidence type="ECO:0000313" key="8">
    <source>
        <dbReference type="EMBL" id="GFH20541.1"/>
    </source>
</evidence>
<comment type="subunit">
    <text evidence="2">Oligomeric complex that consists of at least the alpha, beta, beta', gamma, delta, epsilon and zeta subunits.</text>
</comment>
<dbReference type="EMBL" id="BLLF01001654">
    <property type="protein sequence ID" value="GFH20541.1"/>
    <property type="molecule type" value="Genomic_DNA"/>
</dbReference>
<dbReference type="InterPro" id="IPR015943">
    <property type="entry name" value="WD40/YVTN_repeat-like_dom_sf"/>
</dbReference>
<evidence type="ECO:0000313" key="9">
    <source>
        <dbReference type="Proteomes" id="UP000485058"/>
    </source>
</evidence>
<dbReference type="Pfam" id="PF00400">
    <property type="entry name" value="WD40"/>
    <property type="match status" value="2"/>
</dbReference>
<gene>
    <name evidence="8" type="ORF">HaLaN_17680</name>
</gene>
<reference evidence="8 9" key="1">
    <citation type="submission" date="2020-02" db="EMBL/GenBank/DDBJ databases">
        <title>Draft genome sequence of Haematococcus lacustris strain NIES-144.</title>
        <authorList>
            <person name="Morimoto D."/>
            <person name="Nakagawa S."/>
            <person name="Yoshida T."/>
            <person name="Sawayama S."/>
        </authorList>
    </citation>
    <scope>NUCLEOTIDE SEQUENCE [LARGE SCALE GENOMIC DNA]</scope>
    <source>
        <strain evidence="8 9">NIES-144</strain>
    </source>
</reference>
<dbReference type="SMART" id="SM00320">
    <property type="entry name" value="WD40"/>
    <property type="match status" value="3"/>
</dbReference>
<dbReference type="GO" id="GO:0006888">
    <property type="term" value="P:endoplasmic reticulum to Golgi vesicle-mediated transport"/>
    <property type="evidence" value="ECO:0007669"/>
    <property type="project" value="TreeGrafter"/>
</dbReference>
<dbReference type="GO" id="GO:0006886">
    <property type="term" value="P:intracellular protein transport"/>
    <property type="evidence" value="ECO:0007669"/>
    <property type="project" value="InterPro"/>
</dbReference>
<feature type="non-terminal residue" evidence="8">
    <location>
        <position position="321"/>
    </location>
</feature>
<dbReference type="SUPFAM" id="SSF50978">
    <property type="entry name" value="WD40 repeat-like"/>
    <property type="match status" value="1"/>
</dbReference>
<name>A0A699ZEG8_HAELA</name>
<dbReference type="Proteomes" id="UP000485058">
    <property type="component" value="Unassembled WGS sequence"/>
</dbReference>
<keyword evidence="9" id="KW-1185">Reference proteome</keyword>
<evidence type="ECO:0000256" key="1">
    <source>
        <dbReference type="ARBA" id="ARBA00004255"/>
    </source>
</evidence>
<evidence type="ECO:0000256" key="4">
    <source>
        <dbReference type="ARBA" id="ARBA00022737"/>
    </source>
</evidence>
<evidence type="ECO:0000256" key="6">
    <source>
        <dbReference type="PROSITE-ProRule" id="PRU00221"/>
    </source>
</evidence>
<dbReference type="PROSITE" id="PS50294">
    <property type="entry name" value="WD_REPEATS_REGION"/>
    <property type="match status" value="2"/>
</dbReference>
<comment type="subcellular location">
    <subcellularLocation>
        <location evidence="1">Golgi apparatus membrane</location>
        <topology evidence="1">Peripheral membrane protein</topology>
        <orientation evidence="1">Cytoplasmic side</orientation>
    </subcellularLocation>
</comment>
<evidence type="ECO:0000256" key="2">
    <source>
        <dbReference type="ARBA" id="ARBA00011775"/>
    </source>
</evidence>
<protein>
    <submittedName>
        <fullName evidence="8">Coatomer subunit alpha</fullName>
    </submittedName>
</protein>
<dbReference type="InterPro" id="IPR036322">
    <property type="entry name" value="WD40_repeat_dom_sf"/>
</dbReference>
<organism evidence="8 9">
    <name type="scientific">Haematococcus lacustris</name>
    <name type="common">Green alga</name>
    <name type="synonym">Haematococcus pluvialis</name>
    <dbReference type="NCBI Taxonomy" id="44745"/>
    <lineage>
        <taxon>Eukaryota</taxon>
        <taxon>Viridiplantae</taxon>
        <taxon>Chlorophyta</taxon>
        <taxon>core chlorophytes</taxon>
        <taxon>Chlorophyceae</taxon>
        <taxon>CS clade</taxon>
        <taxon>Chlamydomonadales</taxon>
        <taxon>Haematococcaceae</taxon>
        <taxon>Haematococcus</taxon>
    </lineage>
</organism>
<dbReference type="PANTHER" id="PTHR19876:SF1">
    <property type="entry name" value="COATOMER SUBUNIT ALPHA"/>
    <property type="match status" value="1"/>
</dbReference>
<dbReference type="GO" id="GO:0006891">
    <property type="term" value="P:intra-Golgi vesicle-mediated transport"/>
    <property type="evidence" value="ECO:0007669"/>
    <property type="project" value="TreeGrafter"/>
</dbReference>
<evidence type="ECO:0000256" key="5">
    <source>
        <dbReference type="ARBA" id="ARBA00025536"/>
    </source>
</evidence>
<feature type="domain" description="COPA/B second beta-propeller" evidence="7">
    <location>
        <begin position="157"/>
        <end position="321"/>
    </location>
</feature>
<dbReference type="AlphaFoldDB" id="A0A699ZEG8"/>
<dbReference type="GO" id="GO:0005198">
    <property type="term" value="F:structural molecule activity"/>
    <property type="evidence" value="ECO:0007669"/>
    <property type="project" value="InterPro"/>
</dbReference>
<evidence type="ECO:0000256" key="3">
    <source>
        <dbReference type="ARBA" id="ARBA00022574"/>
    </source>
</evidence>
<feature type="repeat" description="WD" evidence="6">
    <location>
        <begin position="61"/>
        <end position="102"/>
    </location>
</feature>
<comment type="caution">
    <text evidence="8">The sequence shown here is derived from an EMBL/GenBank/DDBJ whole genome shotgun (WGS) entry which is preliminary data.</text>
</comment>
<dbReference type="Pfam" id="PF04053">
    <property type="entry name" value="B-prop_COPA_B_2nd"/>
    <property type="match status" value="1"/>
</dbReference>
<sequence length="321" mass="36051">MNSDLFGGGDAVVKYVLEGHDRGVNWASFHPSLPLIVSGADDRQVKLWRYNESKAWEVDTLRGHTNNVSCVLFHARQDLIISNSEDKSIRVWDMSKRSGVQTFRREHDRFWILQAHPEINLLAAGHDGGMIVFKLERERPAYSTHGNLLYYIKDRYLRIFDFATQRDTPSISIRRTGGAGTNTGPKTLHYNPAENALLITSDAEGGSFELYILPKEAARGDTTPEAKRGLGVYAVFIARNRFAVLDKASSTIQIRNLQNEITKKCAPPCATTDAIFYAGTGMLLCRSEDKVTLFDIQQRSTLAELSTPSIKYVVWNSDMSM</sequence>
<dbReference type="InterPro" id="IPR001680">
    <property type="entry name" value="WD40_rpt"/>
</dbReference>
<accession>A0A699ZEG8</accession>
<dbReference type="PANTHER" id="PTHR19876">
    <property type="entry name" value="COATOMER"/>
    <property type="match status" value="1"/>
</dbReference>
<proteinExistence type="predicted"/>
<dbReference type="GO" id="GO:0006890">
    <property type="term" value="P:retrograde vesicle-mediated transport, Golgi to endoplasmic reticulum"/>
    <property type="evidence" value="ECO:0007669"/>
    <property type="project" value="TreeGrafter"/>
</dbReference>
<dbReference type="Gene3D" id="2.130.10.10">
    <property type="entry name" value="YVTN repeat-like/Quinoprotein amine dehydrogenase"/>
    <property type="match status" value="1"/>
</dbReference>
<dbReference type="PROSITE" id="PS50082">
    <property type="entry name" value="WD_REPEATS_2"/>
    <property type="match status" value="2"/>
</dbReference>
<feature type="repeat" description="WD" evidence="6">
    <location>
        <begin position="17"/>
        <end position="58"/>
    </location>
</feature>
<keyword evidence="4" id="KW-0677">Repeat</keyword>
<evidence type="ECO:0000259" key="7">
    <source>
        <dbReference type="Pfam" id="PF04053"/>
    </source>
</evidence>
<keyword evidence="3 6" id="KW-0853">WD repeat</keyword>
<dbReference type="InterPro" id="IPR050844">
    <property type="entry name" value="Coatomer_complex_subunit"/>
</dbReference>
<dbReference type="InterPro" id="IPR006692">
    <property type="entry name" value="Beta-prop_COPA/B_2nd"/>
</dbReference>